<dbReference type="Proteomes" id="UP000805704">
    <property type="component" value="Chromosome 24"/>
</dbReference>
<protein>
    <submittedName>
        <fullName evidence="1">Uncharacterized protein</fullName>
    </submittedName>
</protein>
<proteinExistence type="predicted"/>
<name>A0ACB7EQK8_NIBAL</name>
<sequence length="153" mass="17331">MAEEKRPKRTLMEEVKKRKGESREDKSKCGTDFQSSSRAGLTAVGLQFNFQSVTPQTSQRRGRRLTSTTRPPDGAAEPENVNVGPTTICQCRAGRTRFRSSRISELLKGHEGRPARTVRLDERHSFQSKMLNQLRTGLKQMMMNLDHVTLESP</sequence>
<gene>
    <name evidence="1" type="ORF">GBF38_008739</name>
</gene>
<comment type="caution">
    <text evidence="1">The sequence shown here is derived from an EMBL/GenBank/DDBJ whole genome shotgun (WGS) entry which is preliminary data.</text>
</comment>
<dbReference type="EMBL" id="CM024812">
    <property type="protein sequence ID" value="KAG8004493.1"/>
    <property type="molecule type" value="Genomic_DNA"/>
</dbReference>
<evidence type="ECO:0000313" key="2">
    <source>
        <dbReference type="Proteomes" id="UP000805704"/>
    </source>
</evidence>
<keyword evidence="2" id="KW-1185">Reference proteome</keyword>
<evidence type="ECO:0000313" key="1">
    <source>
        <dbReference type="EMBL" id="KAG8004493.1"/>
    </source>
</evidence>
<reference evidence="1" key="1">
    <citation type="submission" date="2020-04" db="EMBL/GenBank/DDBJ databases">
        <title>A chromosome-scale assembly and high-density genetic map of the yellow drum (Nibea albiflora) genome.</title>
        <authorList>
            <person name="Xu D."/>
            <person name="Zhang W."/>
            <person name="Chen R."/>
            <person name="Tan P."/>
            <person name="Wang L."/>
            <person name="Song H."/>
            <person name="Tian L."/>
            <person name="Zhu Q."/>
            <person name="Wang B."/>
        </authorList>
    </citation>
    <scope>NUCLEOTIDE SEQUENCE</scope>
    <source>
        <strain evidence="1">ZJHYS-2018</strain>
    </source>
</reference>
<accession>A0ACB7EQK8</accession>
<organism evidence="1 2">
    <name type="scientific">Nibea albiflora</name>
    <name type="common">Yellow drum</name>
    <name type="synonym">Corvina albiflora</name>
    <dbReference type="NCBI Taxonomy" id="240163"/>
    <lineage>
        <taxon>Eukaryota</taxon>
        <taxon>Metazoa</taxon>
        <taxon>Chordata</taxon>
        <taxon>Craniata</taxon>
        <taxon>Vertebrata</taxon>
        <taxon>Euteleostomi</taxon>
        <taxon>Actinopterygii</taxon>
        <taxon>Neopterygii</taxon>
        <taxon>Teleostei</taxon>
        <taxon>Neoteleostei</taxon>
        <taxon>Acanthomorphata</taxon>
        <taxon>Eupercaria</taxon>
        <taxon>Sciaenidae</taxon>
        <taxon>Nibea</taxon>
    </lineage>
</organism>